<dbReference type="KEGG" id="xyk:GT347_20715"/>
<dbReference type="Gene3D" id="2.40.160.20">
    <property type="match status" value="1"/>
</dbReference>
<evidence type="ECO:0000256" key="1">
    <source>
        <dbReference type="ARBA" id="ARBA00004442"/>
    </source>
</evidence>
<evidence type="ECO:0000256" key="2">
    <source>
        <dbReference type="SAM" id="SignalP"/>
    </source>
</evidence>
<sequence length="208" mass="22396">MSPKKFIPAAAALVCLLAPLASQAQDSAAPGPWMVRARAVYLDPANHDDTGLDLSINSKTIPEIDISYFFTPNWAAELVLTVPQKHDIRSGGSTIGSLKHLPPTLTAQYHFTNLGAFKPYLGAGVNYTRFSSVSFSPAVAAALQPSIDKSSVGLALQAGVDFDLGHNLVLNFDIKKLQLRTDVSSFGNRVGEFRVDPWLVGVGLGWRF</sequence>
<name>A0A857J8I2_9BURK</name>
<dbReference type="Proteomes" id="UP000464787">
    <property type="component" value="Chromosome"/>
</dbReference>
<dbReference type="GO" id="GO:0055085">
    <property type="term" value="P:transmembrane transport"/>
    <property type="evidence" value="ECO:0007669"/>
    <property type="project" value="TreeGrafter"/>
</dbReference>
<proteinExistence type="predicted"/>
<dbReference type="AlphaFoldDB" id="A0A857J8I2"/>
<dbReference type="EMBL" id="CP047650">
    <property type="protein sequence ID" value="QHJ00187.1"/>
    <property type="molecule type" value="Genomic_DNA"/>
</dbReference>
<keyword evidence="4" id="KW-1185">Reference proteome</keyword>
<dbReference type="InterPro" id="IPR011250">
    <property type="entry name" value="OMP/PagP_B-barrel"/>
</dbReference>
<reference evidence="3 4" key="1">
    <citation type="submission" date="2020-01" db="EMBL/GenBank/DDBJ databases">
        <title>Genome sequencing of strain KACC 21265.</title>
        <authorList>
            <person name="Heo J."/>
            <person name="Kim S.-J."/>
            <person name="Kim J.-S."/>
            <person name="Hong S.-B."/>
            <person name="Kwon S.-W."/>
        </authorList>
    </citation>
    <scope>NUCLEOTIDE SEQUENCE [LARGE SCALE GENOMIC DNA]</scope>
    <source>
        <strain evidence="3 4">KACC 21265</strain>
    </source>
</reference>
<dbReference type="RefSeq" id="WP_160553997.1">
    <property type="nucleotide sequence ID" value="NZ_CP047650.1"/>
</dbReference>
<dbReference type="SUPFAM" id="SSF56925">
    <property type="entry name" value="OMPA-like"/>
    <property type="match status" value="1"/>
</dbReference>
<organism evidence="3 4">
    <name type="scientific">Xylophilus rhododendri</name>
    <dbReference type="NCBI Taxonomy" id="2697032"/>
    <lineage>
        <taxon>Bacteria</taxon>
        <taxon>Pseudomonadati</taxon>
        <taxon>Pseudomonadota</taxon>
        <taxon>Betaproteobacteria</taxon>
        <taxon>Burkholderiales</taxon>
        <taxon>Xylophilus</taxon>
    </lineage>
</organism>
<dbReference type="GO" id="GO:0009279">
    <property type="term" value="C:cell outer membrane"/>
    <property type="evidence" value="ECO:0007669"/>
    <property type="project" value="UniProtKB-SubCell"/>
</dbReference>
<accession>A0A857J8I2</accession>
<dbReference type="InterPro" id="IPR005618">
    <property type="entry name" value="OMPW"/>
</dbReference>
<dbReference type="PANTHER" id="PTHR36920">
    <property type="match status" value="1"/>
</dbReference>
<comment type="subcellular location">
    <subcellularLocation>
        <location evidence="1">Cell outer membrane</location>
    </subcellularLocation>
</comment>
<protein>
    <submittedName>
        <fullName evidence="3">Outer membrane beta-barrel protein</fullName>
    </submittedName>
</protein>
<dbReference type="PANTHER" id="PTHR36920:SF1">
    <property type="entry name" value="OUTER MEMBRANE PROTEIN W"/>
    <property type="match status" value="1"/>
</dbReference>
<dbReference type="Pfam" id="PF03922">
    <property type="entry name" value="OmpW"/>
    <property type="match status" value="1"/>
</dbReference>
<keyword evidence="2" id="KW-0732">Signal</keyword>
<evidence type="ECO:0000313" key="3">
    <source>
        <dbReference type="EMBL" id="QHJ00187.1"/>
    </source>
</evidence>
<evidence type="ECO:0000313" key="4">
    <source>
        <dbReference type="Proteomes" id="UP000464787"/>
    </source>
</evidence>
<feature type="chain" id="PRO_5032374107" evidence="2">
    <location>
        <begin position="25"/>
        <end position="208"/>
    </location>
</feature>
<feature type="signal peptide" evidence="2">
    <location>
        <begin position="1"/>
        <end position="24"/>
    </location>
</feature>
<gene>
    <name evidence="3" type="ORF">GT347_20715</name>
</gene>